<comment type="subcellular location">
    <subcellularLocation>
        <location evidence="1">Cell membrane</location>
        <topology evidence="1">Lipid-anchor</topology>
        <topology evidence="1">GPI-anchor</topology>
    </subcellularLocation>
</comment>
<proteinExistence type="inferred from homology"/>
<dbReference type="InterPro" id="IPR041846">
    <property type="entry name" value="ENL_dom"/>
</dbReference>
<evidence type="ECO:0000256" key="8">
    <source>
        <dbReference type="ARBA" id="ARBA00023288"/>
    </source>
</evidence>
<dbReference type="STRING" id="51240.A0A2I4EXB4"/>
<evidence type="ECO:0000256" key="1">
    <source>
        <dbReference type="ARBA" id="ARBA00004609"/>
    </source>
</evidence>
<dbReference type="InterPro" id="IPR039391">
    <property type="entry name" value="Phytocyanin-like"/>
</dbReference>
<dbReference type="InterPro" id="IPR003245">
    <property type="entry name" value="Phytocyanin_dom"/>
</dbReference>
<sequence length="214" mass="22876">MLFSLAMADNIFPSNNKKRALHVAGLVCLMLLMQMGDATQFKVGGSKGWTVPTDPNEVHYNQWAEKNRFQIGDSLLFVYPPDQDSVLHVKQEDYINCNIEAPIEKFSDGNTVVKLSQSGPFHFVSGNKDHCLKNEKLVVIVLAERSNQTRTGSPAPAPAGEESPSPPAGTVEINPAPAPVSEPPPPSGASSISISSISSLGAFTASSLLLLFSA</sequence>
<evidence type="ECO:0000313" key="12">
    <source>
        <dbReference type="Proteomes" id="UP000235220"/>
    </source>
</evidence>
<evidence type="ECO:0000256" key="4">
    <source>
        <dbReference type="ARBA" id="ARBA00022729"/>
    </source>
</evidence>
<keyword evidence="7" id="KW-0325">Glycoprotein</keyword>
<dbReference type="Gramene" id="Jr09_15040_p1">
    <property type="protein sequence ID" value="cds.Jr09_15040_p1"/>
    <property type="gene ID" value="Jr09_15040"/>
</dbReference>
<dbReference type="CDD" id="cd11019">
    <property type="entry name" value="OsENODL1_like"/>
    <property type="match status" value="1"/>
</dbReference>
<dbReference type="GeneID" id="108993539"/>
<evidence type="ECO:0000256" key="7">
    <source>
        <dbReference type="ARBA" id="ARBA00023180"/>
    </source>
</evidence>
<keyword evidence="8" id="KW-0449">Lipoprotein</keyword>
<keyword evidence="5" id="KW-0472">Membrane</keyword>
<keyword evidence="12" id="KW-1185">Reference proteome</keyword>
<organism evidence="12 13">
    <name type="scientific">Juglans regia</name>
    <name type="common">English walnut</name>
    <dbReference type="NCBI Taxonomy" id="51240"/>
    <lineage>
        <taxon>Eukaryota</taxon>
        <taxon>Viridiplantae</taxon>
        <taxon>Streptophyta</taxon>
        <taxon>Embryophyta</taxon>
        <taxon>Tracheophyta</taxon>
        <taxon>Spermatophyta</taxon>
        <taxon>Magnoliopsida</taxon>
        <taxon>eudicotyledons</taxon>
        <taxon>Gunneridae</taxon>
        <taxon>Pentapetalae</taxon>
        <taxon>rosids</taxon>
        <taxon>fabids</taxon>
        <taxon>Fagales</taxon>
        <taxon>Juglandaceae</taxon>
        <taxon>Juglans</taxon>
    </lineage>
</organism>
<dbReference type="GO" id="GO:0005886">
    <property type="term" value="C:plasma membrane"/>
    <property type="evidence" value="ECO:0000318"/>
    <property type="project" value="GO_Central"/>
</dbReference>
<dbReference type="KEGG" id="jre:108993539"/>
<dbReference type="OrthoDB" id="691587at2759"/>
<dbReference type="Proteomes" id="UP000235220">
    <property type="component" value="Chromosome 9"/>
</dbReference>
<dbReference type="Pfam" id="PF02298">
    <property type="entry name" value="Cu_bind_like"/>
    <property type="match status" value="1"/>
</dbReference>
<dbReference type="Gene3D" id="2.60.40.420">
    <property type="entry name" value="Cupredoxins - blue copper proteins"/>
    <property type="match status" value="1"/>
</dbReference>
<evidence type="ECO:0000256" key="6">
    <source>
        <dbReference type="ARBA" id="ARBA00023157"/>
    </source>
</evidence>
<evidence type="ECO:0000256" key="9">
    <source>
        <dbReference type="ARBA" id="ARBA00035011"/>
    </source>
</evidence>
<evidence type="ECO:0000256" key="5">
    <source>
        <dbReference type="ARBA" id="ARBA00023136"/>
    </source>
</evidence>
<keyword evidence="6" id="KW-1015">Disulfide bond</keyword>
<dbReference type="GO" id="GO:0098552">
    <property type="term" value="C:side of membrane"/>
    <property type="evidence" value="ECO:0007669"/>
    <property type="project" value="UniProtKB-KW"/>
</dbReference>
<dbReference type="InterPro" id="IPR008972">
    <property type="entry name" value="Cupredoxin"/>
</dbReference>
<dbReference type="PANTHER" id="PTHR33021">
    <property type="entry name" value="BLUE COPPER PROTEIN"/>
    <property type="match status" value="1"/>
</dbReference>
<feature type="compositionally biased region" description="Low complexity" evidence="10">
    <location>
        <begin position="152"/>
        <end position="163"/>
    </location>
</feature>
<evidence type="ECO:0000256" key="10">
    <source>
        <dbReference type="SAM" id="MobiDB-lite"/>
    </source>
</evidence>
<dbReference type="FunFam" id="2.60.40.420:FF:000010">
    <property type="entry name" value="Early nodulin-like protein 1"/>
    <property type="match status" value="1"/>
</dbReference>
<keyword evidence="2" id="KW-1003">Cell membrane</keyword>
<protein>
    <submittedName>
        <fullName evidence="13">Early nodulin-like protein 1</fullName>
    </submittedName>
</protein>
<reference evidence="13" key="1">
    <citation type="submission" date="2025-08" db="UniProtKB">
        <authorList>
            <consortium name="RefSeq"/>
        </authorList>
    </citation>
    <scope>IDENTIFICATION</scope>
    <source>
        <tissue evidence="13">Leaves</tissue>
    </source>
</reference>
<feature type="signal peptide" evidence="11">
    <location>
        <begin position="1"/>
        <end position="38"/>
    </location>
</feature>
<keyword evidence="3" id="KW-0336">GPI-anchor</keyword>
<dbReference type="AlphaFoldDB" id="A0A2I4EXB4"/>
<accession>A0A2I4EXB4</accession>
<gene>
    <name evidence="13" type="primary">LOC108993539</name>
</gene>
<feature type="compositionally biased region" description="Pro residues" evidence="10">
    <location>
        <begin position="176"/>
        <end position="187"/>
    </location>
</feature>
<evidence type="ECO:0000256" key="2">
    <source>
        <dbReference type="ARBA" id="ARBA00022475"/>
    </source>
</evidence>
<evidence type="ECO:0000256" key="3">
    <source>
        <dbReference type="ARBA" id="ARBA00022622"/>
    </source>
</evidence>
<evidence type="ECO:0000256" key="11">
    <source>
        <dbReference type="SAM" id="SignalP"/>
    </source>
</evidence>
<comment type="similarity">
    <text evidence="9">Belongs to the early nodulin-like (ENODL) family.</text>
</comment>
<feature type="chain" id="PRO_5043893173" evidence="11">
    <location>
        <begin position="39"/>
        <end position="214"/>
    </location>
</feature>
<feature type="region of interest" description="Disordered" evidence="10">
    <location>
        <begin position="148"/>
        <end position="192"/>
    </location>
</feature>
<dbReference type="PANTHER" id="PTHR33021:SF253">
    <property type="entry name" value="EARLY NODULIN-LIKE PROTEIN 9"/>
    <property type="match status" value="1"/>
</dbReference>
<dbReference type="SUPFAM" id="SSF49503">
    <property type="entry name" value="Cupredoxins"/>
    <property type="match status" value="1"/>
</dbReference>
<name>A0A2I4EXB4_JUGRE</name>
<dbReference type="RefSeq" id="XP_018824040.1">
    <property type="nucleotide sequence ID" value="XM_018968495.2"/>
</dbReference>
<dbReference type="PROSITE" id="PS51485">
    <property type="entry name" value="PHYTOCYANIN"/>
    <property type="match status" value="1"/>
</dbReference>
<keyword evidence="4 11" id="KW-0732">Signal</keyword>
<evidence type="ECO:0000313" key="13">
    <source>
        <dbReference type="RefSeq" id="XP_018824040.1"/>
    </source>
</evidence>
<dbReference type="FunCoup" id="A0A2I4EXB4">
    <property type="interactions" value="238"/>
</dbReference>
<dbReference type="GO" id="GO:0009055">
    <property type="term" value="F:electron transfer activity"/>
    <property type="evidence" value="ECO:0007669"/>
    <property type="project" value="InterPro"/>
</dbReference>